<dbReference type="PANTHER" id="PTHR10192:SF5">
    <property type="entry name" value="GEPHYRIN"/>
    <property type="match status" value="1"/>
</dbReference>
<dbReference type="InterPro" id="IPR005111">
    <property type="entry name" value="MoeA_C_domain_IV"/>
</dbReference>
<keyword evidence="9" id="KW-0460">Magnesium</keyword>
<evidence type="ECO:0000256" key="2">
    <source>
        <dbReference type="ARBA" id="ARBA00005046"/>
    </source>
</evidence>
<keyword evidence="6 9" id="KW-0500">Molybdenum</keyword>
<gene>
    <name evidence="11" type="ORF">ABID52_002575</name>
</gene>
<comment type="catalytic activity">
    <reaction evidence="8">
        <text>adenylyl-molybdopterin + molybdate = Mo-molybdopterin + AMP + H(+)</text>
        <dbReference type="Rhea" id="RHEA:35047"/>
        <dbReference type="ChEBI" id="CHEBI:15378"/>
        <dbReference type="ChEBI" id="CHEBI:36264"/>
        <dbReference type="ChEBI" id="CHEBI:62727"/>
        <dbReference type="ChEBI" id="CHEBI:71302"/>
        <dbReference type="ChEBI" id="CHEBI:456215"/>
        <dbReference type="EC" id="2.10.1.1"/>
    </reaction>
</comment>
<dbReference type="InterPro" id="IPR036688">
    <property type="entry name" value="MoeA_C_domain_IV_sf"/>
</dbReference>
<protein>
    <recommendedName>
        <fullName evidence="5 9">Molybdopterin molybdenumtransferase</fullName>
        <ecNumber evidence="4 9">2.10.1.1</ecNumber>
    </recommendedName>
</protein>
<accession>A0ABV2LLL3</accession>
<comment type="similarity">
    <text evidence="3 9">Belongs to the MoeA family.</text>
</comment>
<organism evidence="11 12">
    <name type="scientific">Fictibacillus halophilus</name>
    <dbReference type="NCBI Taxonomy" id="1610490"/>
    <lineage>
        <taxon>Bacteria</taxon>
        <taxon>Bacillati</taxon>
        <taxon>Bacillota</taxon>
        <taxon>Bacilli</taxon>
        <taxon>Bacillales</taxon>
        <taxon>Fictibacillaceae</taxon>
        <taxon>Fictibacillus</taxon>
    </lineage>
</organism>
<evidence type="ECO:0000256" key="7">
    <source>
        <dbReference type="ARBA" id="ARBA00023150"/>
    </source>
</evidence>
<dbReference type="Pfam" id="PF03454">
    <property type="entry name" value="MoeA_C"/>
    <property type="match status" value="1"/>
</dbReference>
<dbReference type="Gene3D" id="2.170.190.11">
    <property type="entry name" value="Molybdopterin biosynthesis moea protein, domain 3"/>
    <property type="match status" value="1"/>
</dbReference>
<evidence type="ECO:0000256" key="5">
    <source>
        <dbReference type="ARBA" id="ARBA00021108"/>
    </source>
</evidence>
<feature type="domain" description="MoaB/Mog" evidence="10">
    <location>
        <begin position="190"/>
        <end position="328"/>
    </location>
</feature>
<dbReference type="SMART" id="SM00852">
    <property type="entry name" value="MoCF_biosynth"/>
    <property type="match status" value="1"/>
</dbReference>
<evidence type="ECO:0000256" key="4">
    <source>
        <dbReference type="ARBA" id="ARBA00013269"/>
    </source>
</evidence>
<keyword evidence="9 11" id="KW-0808">Transferase</keyword>
<sequence>MPITKRTPLPVAEAVNKIMSHIQPWGIEKVSITECDHRILAEDLTATHDVPPFNRSPYDGFAIRSDDTKHASLDHPITLNVVETIGAGQVATLEVKSGTTVRIMTGAQIPDGADAVIMLELVKELVNDNKNQIIIKRTVQKDENISFQGEDTQNGTLLVKAGTKITPGIVAILATFGYHTVSVYKRPVVGILSTGTELLDVNEELKPGKIRNSNAYMCAAQVRAMGAEVKLYQHREDNFDSLYKSIKAALQETDILITTGGVSVGDYDFLPEVYKKLGADVLFNKIAMRPGSVTTVAVYEDKWLFGLSGNPSACFVGAELFVRPVILKGMNLLKPHCTVRNAKLSSDFPKPNPFTRFVRAVLSEVDDGNVVTPAGLDKSSSVSSLVEANCLIVLPGGTRGWEKGSEVGVITWHGEGSEWPWDHPLFSKSSAIRTVEKQH</sequence>
<dbReference type="InterPro" id="IPR036425">
    <property type="entry name" value="MoaB/Mog-like_dom_sf"/>
</dbReference>
<dbReference type="NCBIfam" id="TIGR00177">
    <property type="entry name" value="molyb_syn"/>
    <property type="match status" value="1"/>
</dbReference>
<comment type="cofactor">
    <cofactor evidence="9">
        <name>Mg(2+)</name>
        <dbReference type="ChEBI" id="CHEBI:18420"/>
    </cofactor>
</comment>
<dbReference type="Pfam" id="PF00994">
    <property type="entry name" value="MoCF_biosynth"/>
    <property type="match status" value="1"/>
</dbReference>
<evidence type="ECO:0000256" key="8">
    <source>
        <dbReference type="ARBA" id="ARBA00047317"/>
    </source>
</evidence>
<dbReference type="EC" id="2.10.1.1" evidence="4 9"/>
<dbReference type="InterPro" id="IPR001453">
    <property type="entry name" value="MoaB/Mog_dom"/>
</dbReference>
<dbReference type="Gene3D" id="3.90.105.10">
    <property type="entry name" value="Molybdopterin biosynthesis moea protein, domain 2"/>
    <property type="match status" value="1"/>
</dbReference>
<dbReference type="InterPro" id="IPR038987">
    <property type="entry name" value="MoeA-like"/>
</dbReference>
<dbReference type="EMBL" id="JBEPMP010000001">
    <property type="protein sequence ID" value="MET3728994.1"/>
    <property type="molecule type" value="Genomic_DNA"/>
</dbReference>
<dbReference type="InterPro" id="IPR005110">
    <property type="entry name" value="MoeA_linker/N"/>
</dbReference>
<comment type="pathway">
    <text evidence="2 9">Cofactor biosynthesis; molybdopterin biosynthesis.</text>
</comment>
<evidence type="ECO:0000256" key="1">
    <source>
        <dbReference type="ARBA" id="ARBA00002901"/>
    </source>
</evidence>
<evidence type="ECO:0000313" key="12">
    <source>
        <dbReference type="Proteomes" id="UP001549097"/>
    </source>
</evidence>
<evidence type="ECO:0000313" key="11">
    <source>
        <dbReference type="EMBL" id="MET3728994.1"/>
    </source>
</evidence>
<dbReference type="GO" id="GO:0061599">
    <property type="term" value="F:molybdopterin molybdotransferase activity"/>
    <property type="evidence" value="ECO:0007669"/>
    <property type="project" value="UniProtKB-EC"/>
</dbReference>
<dbReference type="InterPro" id="IPR036135">
    <property type="entry name" value="MoeA_linker/N_sf"/>
</dbReference>
<dbReference type="RefSeq" id="WP_269819559.1">
    <property type="nucleotide sequence ID" value="NZ_JAEACF010000001.1"/>
</dbReference>
<dbReference type="NCBIfam" id="NF045515">
    <property type="entry name" value="Glp_gephyrin"/>
    <property type="match status" value="1"/>
</dbReference>
<keyword evidence="7 9" id="KW-0501">Molybdenum cofactor biosynthesis</keyword>
<evidence type="ECO:0000256" key="6">
    <source>
        <dbReference type="ARBA" id="ARBA00022505"/>
    </source>
</evidence>
<name>A0ABV2LLL3_9BACL</name>
<evidence type="ECO:0000259" key="10">
    <source>
        <dbReference type="SMART" id="SM00852"/>
    </source>
</evidence>
<dbReference type="SUPFAM" id="SSF53218">
    <property type="entry name" value="Molybdenum cofactor biosynthesis proteins"/>
    <property type="match status" value="1"/>
</dbReference>
<dbReference type="SUPFAM" id="SSF63867">
    <property type="entry name" value="MoeA C-terminal domain-like"/>
    <property type="match status" value="1"/>
</dbReference>
<evidence type="ECO:0000256" key="3">
    <source>
        <dbReference type="ARBA" id="ARBA00010763"/>
    </source>
</evidence>
<dbReference type="CDD" id="cd00887">
    <property type="entry name" value="MoeA"/>
    <property type="match status" value="1"/>
</dbReference>
<dbReference type="Proteomes" id="UP001549097">
    <property type="component" value="Unassembled WGS sequence"/>
</dbReference>
<dbReference type="Pfam" id="PF03453">
    <property type="entry name" value="MoeA_N"/>
    <property type="match status" value="1"/>
</dbReference>
<dbReference type="Gene3D" id="2.40.340.10">
    <property type="entry name" value="MoeA, C-terminal, domain IV"/>
    <property type="match status" value="1"/>
</dbReference>
<comment type="function">
    <text evidence="1 9">Catalyzes the insertion of molybdate into adenylated molybdopterin with the concomitant release of AMP.</text>
</comment>
<dbReference type="SUPFAM" id="SSF63882">
    <property type="entry name" value="MoeA N-terminal region -like"/>
    <property type="match status" value="1"/>
</dbReference>
<proteinExistence type="inferred from homology"/>
<reference evidence="11 12" key="1">
    <citation type="submission" date="2024-06" db="EMBL/GenBank/DDBJ databases">
        <title>Genomic Encyclopedia of Type Strains, Phase IV (KMG-IV): sequencing the most valuable type-strain genomes for metagenomic binning, comparative biology and taxonomic classification.</title>
        <authorList>
            <person name="Goeker M."/>
        </authorList>
    </citation>
    <scope>NUCLEOTIDE SEQUENCE [LARGE SCALE GENOMIC DNA]</scope>
    <source>
        <strain evidence="11 12">DSM 100124</strain>
    </source>
</reference>
<evidence type="ECO:0000256" key="9">
    <source>
        <dbReference type="RuleBase" id="RU365090"/>
    </source>
</evidence>
<dbReference type="Gene3D" id="3.40.980.10">
    <property type="entry name" value="MoaB/Mog-like domain"/>
    <property type="match status" value="1"/>
</dbReference>
<comment type="caution">
    <text evidence="11">The sequence shown here is derived from an EMBL/GenBank/DDBJ whole genome shotgun (WGS) entry which is preliminary data.</text>
</comment>
<dbReference type="PANTHER" id="PTHR10192">
    <property type="entry name" value="MOLYBDOPTERIN BIOSYNTHESIS PROTEIN"/>
    <property type="match status" value="1"/>
</dbReference>
<keyword evidence="12" id="KW-1185">Reference proteome</keyword>
<keyword evidence="9" id="KW-0479">Metal-binding</keyword>